<keyword evidence="7 16" id="KW-0285">Flavoprotein</keyword>
<gene>
    <name evidence="16 18" type="primary">murB</name>
    <name evidence="18" type="ORF">COY16_01705</name>
</gene>
<dbReference type="PANTHER" id="PTHR21071">
    <property type="entry name" value="UDP-N-ACETYLENOLPYRUVOYLGLUCOSAMINE REDUCTASE"/>
    <property type="match status" value="1"/>
</dbReference>
<keyword evidence="8 16" id="KW-0274">FAD</keyword>
<feature type="domain" description="FAD-binding PCMH-type" evidence="17">
    <location>
        <begin position="33"/>
        <end position="203"/>
    </location>
</feature>
<dbReference type="InterPro" id="IPR003170">
    <property type="entry name" value="MurB"/>
</dbReference>
<dbReference type="Gene3D" id="3.90.78.10">
    <property type="entry name" value="UDP-N-acetylenolpyruvoylglucosamine reductase, C-terminal domain"/>
    <property type="match status" value="1"/>
</dbReference>
<dbReference type="InterPro" id="IPR016169">
    <property type="entry name" value="FAD-bd_PCMH_sub2"/>
</dbReference>
<keyword evidence="11 16" id="KW-0573">Peptidoglycan synthesis</keyword>
<dbReference type="Gene3D" id="3.30.43.10">
    <property type="entry name" value="Uridine Diphospho-n-acetylenolpyruvylglucosamine Reductase, domain 2"/>
    <property type="match status" value="1"/>
</dbReference>
<evidence type="ECO:0000256" key="9">
    <source>
        <dbReference type="ARBA" id="ARBA00022857"/>
    </source>
</evidence>
<evidence type="ECO:0000313" key="19">
    <source>
        <dbReference type="Proteomes" id="UP000228503"/>
    </source>
</evidence>
<comment type="catalytic activity">
    <reaction evidence="15 16">
        <text>UDP-N-acetyl-alpha-D-muramate + NADP(+) = UDP-N-acetyl-3-O-(1-carboxyvinyl)-alpha-D-glucosamine + NADPH + H(+)</text>
        <dbReference type="Rhea" id="RHEA:12248"/>
        <dbReference type="ChEBI" id="CHEBI:15378"/>
        <dbReference type="ChEBI" id="CHEBI:57783"/>
        <dbReference type="ChEBI" id="CHEBI:58349"/>
        <dbReference type="ChEBI" id="CHEBI:68483"/>
        <dbReference type="ChEBI" id="CHEBI:70757"/>
        <dbReference type="EC" id="1.3.1.98"/>
    </reaction>
</comment>
<keyword evidence="13 16" id="KW-0131">Cell cycle</keyword>
<comment type="caution">
    <text evidence="18">The sequence shown here is derived from an EMBL/GenBank/DDBJ whole genome shotgun (WGS) entry which is preliminary data.</text>
</comment>
<keyword evidence="10 16" id="KW-0133">Cell shape</keyword>
<dbReference type="GO" id="GO:0071949">
    <property type="term" value="F:FAD binding"/>
    <property type="evidence" value="ECO:0007669"/>
    <property type="project" value="InterPro"/>
</dbReference>
<keyword evidence="12 16" id="KW-0560">Oxidoreductase</keyword>
<comment type="function">
    <text evidence="2 16">Cell wall formation.</text>
</comment>
<dbReference type="InterPro" id="IPR036635">
    <property type="entry name" value="MurB_C_sf"/>
</dbReference>
<dbReference type="PANTHER" id="PTHR21071:SF4">
    <property type="entry name" value="UDP-N-ACETYLENOLPYRUVOYLGLUCOSAMINE REDUCTASE"/>
    <property type="match status" value="1"/>
</dbReference>
<keyword evidence="5 16" id="KW-0963">Cytoplasm</keyword>
<dbReference type="EMBL" id="PFOB01000019">
    <property type="protein sequence ID" value="PIZ63525.1"/>
    <property type="molecule type" value="Genomic_DNA"/>
</dbReference>
<dbReference type="GO" id="GO:0008762">
    <property type="term" value="F:UDP-N-acetylmuramate dehydrogenase activity"/>
    <property type="evidence" value="ECO:0007669"/>
    <property type="project" value="UniProtKB-UniRule"/>
</dbReference>
<keyword evidence="9 16" id="KW-0521">NADP</keyword>
<evidence type="ECO:0000256" key="1">
    <source>
        <dbReference type="ARBA" id="ARBA00001974"/>
    </source>
</evidence>
<proteinExistence type="inferred from homology"/>
<dbReference type="GO" id="GO:0071555">
    <property type="term" value="P:cell wall organization"/>
    <property type="evidence" value="ECO:0007669"/>
    <property type="project" value="UniProtKB-KW"/>
</dbReference>
<evidence type="ECO:0000256" key="2">
    <source>
        <dbReference type="ARBA" id="ARBA00003921"/>
    </source>
</evidence>
<dbReference type="InterPro" id="IPR006094">
    <property type="entry name" value="Oxid_FAD_bind_N"/>
</dbReference>
<evidence type="ECO:0000256" key="7">
    <source>
        <dbReference type="ARBA" id="ARBA00022630"/>
    </source>
</evidence>
<keyword evidence="6 16" id="KW-0132">Cell division</keyword>
<dbReference type="Proteomes" id="UP000228503">
    <property type="component" value="Unassembled WGS sequence"/>
</dbReference>
<dbReference type="UniPathway" id="UPA00219"/>
<dbReference type="Gene3D" id="3.30.465.10">
    <property type="match status" value="1"/>
</dbReference>
<evidence type="ECO:0000256" key="3">
    <source>
        <dbReference type="ARBA" id="ARBA00004496"/>
    </source>
</evidence>
<dbReference type="GO" id="GO:0051301">
    <property type="term" value="P:cell division"/>
    <property type="evidence" value="ECO:0007669"/>
    <property type="project" value="UniProtKB-KW"/>
</dbReference>
<reference evidence="19" key="1">
    <citation type="submission" date="2017-09" db="EMBL/GenBank/DDBJ databases">
        <title>Depth-based differentiation of microbial function through sediment-hosted aquifers and enrichment of novel symbionts in the deep terrestrial subsurface.</title>
        <authorList>
            <person name="Probst A.J."/>
            <person name="Ladd B."/>
            <person name="Jarett J.K."/>
            <person name="Geller-Mcgrath D.E."/>
            <person name="Sieber C.M.K."/>
            <person name="Emerson J.B."/>
            <person name="Anantharaman K."/>
            <person name="Thomas B.C."/>
            <person name="Malmstrom R."/>
            <person name="Stieglmeier M."/>
            <person name="Klingl A."/>
            <person name="Woyke T."/>
            <person name="Ryan C.M."/>
            <person name="Banfield J.F."/>
        </authorList>
    </citation>
    <scope>NUCLEOTIDE SEQUENCE [LARGE SCALE GENOMIC DNA]</scope>
</reference>
<name>A0A2M7U0G2_9BACT</name>
<dbReference type="GO" id="GO:0009252">
    <property type="term" value="P:peptidoglycan biosynthetic process"/>
    <property type="evidence" value="ECO:0007669"/>
    <property type="project" value="UniProtKB-UniRule"/>
</dbReference>
<dbReference type="SUPFAM" id="SSF56194">
    <property type="entry name" value="Uridine diphospho-N-Acetylenolpyruvylglucosamine reductase, MurB, C-terminal domain"/>
    <property type="match status" value="1"/>
</dbReference>
<evidence type="ECO:0000256" key="14">
    <source>
        <dbReference type="ARBA" id="ARBA00023316"/>
    </source>
</evidence>
<dbReference type="InterPro" id="IPR016166">
    <property type="entry name" value="FAD-bd_PCMH"/>
</dbReference>
<protein>
    <recommendedName>
        <fullName evidence="16">UDP-N-acetylenolpyruvoylglucosamine reductase</fullName>
        <ecNumber evidence="16">1.3.1.98</ecNumber>
    </recommendedName>
    <alternativeName>
        <fullName evidence="16">UDP-N-acetylmuramate dehydrogenase</fullName>
    </alternativeName>
</protein>
<evidence type="ECO:0000256" key="5">
    <source>
        <dbReference type="ARBA" id="ARBA00022490"/>
    </source>
</evidence>
<evidence type="ECO:0000256" key="4">
    <source>
        <dbReference type="ARBA" id="ARBA00004752"/>
    </source>
</evidence>
<evidence type="ECO:0000256" key="11">
    <source>
        <dbReference type="ARBA" id="ARBA00022984"/>
    </source>
</evidence>
<evidence type="ECO:0000256" key="15">
    <source>
        <dbReference type="ARBA" id="ARBA00048914"/>
    </source>
</evidence>
<keyword evidence="14 16" id="KW-0961">Cell wall biogenesis/degradation</keyword>
<comment type="cofactor">
    <cofactor evidence="1 16">
        <name>FAD</name>
        <dbReference type="ChEBI" id="CHEBI:57692"/>
    </cofactor>
</comment>
<dbReference type="InterPro" id="IPR011601">
    <property type="entry name" value="MurB_C"/>
</dbReference>
<dbReference type="AlphaFoldDB" id="A0A2M7U0G2"/>
<feature type="active site" evidence="16">
    <location>
        <position position="312"/>
    </location>
</feature>
<feature type="active site" description="Proton donor" evidence="16">
    <location>
        <position position="232"/>
    </location>
</feature>
<evidence type="ECO:0000256" key="6">
    <source>
        <dbReference type="ARBA" id="ARBA00022618"/>
    </source>
</evidence>
<accession>A0A2M7U0G2</accession>
<evidence type="ECO:0000259" key="17">
    <source>
        <dbReference type="PROSITE" id="PS51387"/>
    </source>
</evidence>
<dbReference type="InterPro" id="IPR016167">
    <property type="entry name" value="FAD-bd_PCMH_sub1"/>
</dbReference>
<dbReference type="GO" id="GO:0005829">
    <property type="term" value="C:cytosol"/>
    <property type="evidence" value="ECO:0007669"/>
    <property type="project" value="TreeGrafter"/>
</dbReference>
<evidence type="ECO:0000256" key="8">
    <source>
        <dbReference type="ARBA" id="ARBA00022827"/>
    </source>
</evidence>
<dbReference type="InterPro" id="IPR036318">
    <property type="entry name" value="FAD-bd_PCMH-like_sf"/>
</dbReference>
<dbReference type="EC" id="1.3.1.98" evidence="16"/>
<evidence type="ECO:0000256" key="13">
    <source>
        <dbReference type="ARBA" id="ARBA00023306"/>
    </source>
</evidence>
<evidence type="ECO:0000313" key="18">
    <source>
        <dbReference type="EMBL" id="PIZ63525.1"/>
    </source>
</evidence>
<comment type="caution">
    <text evidence="16">Lacks conserved residue(s) required for the propagation of feature annotation.</text>
</comment>
<evidence type="ECO:0000256" key="10">
    <source>
        <dbReference type="ARBA" id="ARBA00022960"/>
    </source>
</evidence>
<evidence type="ECO:0000256" key="12">
    <source>
        <dbReference type="ARBA" id="ARBA00023002"/>
    </source>
</evidence>
<dbReference type="Pfam" id="PF01565">
    <property type="entry name" value="FAD_binding_4"/>
    <property type="match status" value="1"/>
</dbReference>
<organism evidence="18 19">
    <name type="scientific">Candidatus Roizmanbacteria bacterium CG_4_10_14_0_2_um_filter_39_13</name>
    <dbReference type="NCBI Taxonomy" id="1974825"/>
    <lineage>
        <taxon>Bacteria</taxon>
        <taxon>Candidatus Roizmaniibacteriota</taxon>
    </lineage>
</organism>
<evidence type="ECO:0000256" key="16">
    <source>
        <dbReference type="HAMAP-Rule" id="MF_00037"/>
    </source>
</evidence>
<dbReference type="NCBIfam" id="TIGR00179">
    <property type="entry name" value="murB"/>
    <property type="match status" value="1"/>
</dbReference>
<comment type="similarity">
    <text evidence="16">Belongs to the MurB family.</text>
</comment>
<comment type="subcellular location">
    <subcellularLocation>
        <location evidence="3 16">Cytoplasm</location>
    </subcellularLocation>
</comment>
<dbReference type="Pfam" id="PF02873">
    <property type="entry name" value="MurB_C"/>
    <property type="match status" value="1"/>
</dbReference>
<dbReference type="PROSITE" id="PS51387">
    <property type="entry name" value="FAD_PCMH"/>
    <property type="match status" value="1"/>
</dbReference>
<sequence>MQIKNIKYDVLKQKMGDRIQKNKNLAPFFTLKMHTVAEYYFEPTNIQDWKEIMSIVFEYDIPYLIIGGGSNIAVFQERISGIVLRNRFISKSIEDETHDYVDFKISSGYPMSMLVKETVDLGFSGFEYHYGLPGTLGGAIYMNSKWTRPLSYVSDSLMIATIMDLEGVVRQESRDYFEFAYDYSKLQNTGEIFLEGIFRLMKHDVAELQKRSEEAMCYRKNTQPFGVATGGCFFQNISKKEQEKHSLPTGSAGYLIDASGLKGKTIGGFQVSEKHANFIINTGNGKSEELHELINVVKTEVKDQFDIDLKEEVRVV</sequence>
<dbReference type="HAMAP" id="MF_00037">
    <property type="entry name" value="MurB"/>
    <property type="match status" value="1"/>
</dbReference>
<dbReference type="SUPFAM" id="SSF56176">
    <property type="entry name" value="FAD-binding/transporter-associated domain-like"/>
    <property type="match status" value="1"/>
</dbReference>
<dbReference type="GO" id="GO:0008360">
    <property type="term" value="P:regulation of cell shape"/>
    <property type="evidence" value="ECO:0007669"/>
    <property type="project" value="UniProtKB-KW"/>
</dbReference>
<comment type="pathway">
    <text evidence="4 16">Cell wall biogenesis; peptidoglycan biosynthesis.</text>
</comment>